<organism evidence="1">
    <name type="scientific">freshwater metagenome</name>
    <dbReference type="NCBI Taxonomy" id="449393"/>
    <lineage>
        <taxon>unclassified sequences</taxon>
        <taxon>metagenomes</taxon>
        <taxon>ecological metagenomes</taxon>
    </lineage>
</organism>
<name>A0A6J7SGH2_9ZZZZ</name>
<gene>
    <name evidence="1" type="ORF">UFOPK4173_01780</name>
</gene>
<accession>A0A6J7SGH2</accession>
<protein>
    <submittedName>
        <fullName evidence="1">Unannotated protein</fullName>
    </submittedName>
</protein>
<dbReference type="AlphaFoldDB" id="A0A6J7SGH2"/>
<evidence type="ECO:0000313" key="1">
    <source>
        <dbReference type="EMBL" id="CAB5040173.1"/>
    </source>
</evidence>
<dbReference type="EMBL" id="CAFBPW010000274">
    <property type="protein sequence ID" value="CAB5040173.1"/>
    <property type="molecule type" value="Genomic_DNA"/>
</dbReference>
<proteinExistence type="predicted"/>
<reference evidence="1" key="1">
    <citation type="submission" date="2020-05" db="EMBL/GenBank/DDBJ databases">
        <authorList>
            <person name="Chiriac C."/>
            <person name="Salcher M."/>
            <person name="Ghai R."/>
            <person name="Kavagutti S V."/>
        </authorList>
    </citation>
    <scope>NUCLEOTIDE SEQUENCE</scope>
</reference>
<sequence length="89" mass="9170">MSSALYDTLSTQVYCPASGNKGHLQLSAFRKDGQSSPAGHLAIPGQIAAAGLSKSPEDLVFTGSPLDKFITASFDGSLEPGCTSEILNP</sequence>